<dbReference type="EMBL" id="MQVR01000057">
    <property type="protein sequence ID" value="OKL53514.1"/>
    <property type="molecule type" value="Genomic_DNA"/>
</dbReference>
<dbReference type="AlphaFoldDB" id="A0A1Q5Q0X7"/>
<proteinExistence type="predicted"/>
<dbReference type="Proteomes" id="UP000185628">
    <property type="component" value="Unassembled WGS sequence"/>
</dbReference>
<dbReference type="STRING" id="208480.SAMN02910418_00863"/>
<dbReference type="NCBIfam" id="NF041419">
    <property type="entry name" value="CC_star_Cory"/>
    <property type="match status" value="1"/>
</dbReference>
<dbReference type="Pfam" id="PF25952">
    <property type="entry name" value="DUF7990"/>
    <property type="match status" value="1"/>
</dbReference>
<keyword evidence="1" id="KW-0067">ATP-binding</keyword>
<keyword evidence="2" id="KW-1185">Reference proteome</keyword>
<dbReference type="InterPro" id="IPR047717">
    <property type="entry name" value="CC_star_Cory"/>
</dbReference>
<organism evidence="1 2">
    <name type="scientific">Bowdeniella nasicola</name>
    <dbReference type="NCBI Taxonomy" id="208480"/>
    <lineage>
        <taxon>Bacteria</taxon>
        <taxon>Bacillati</taxon>
        <taxon>Actinomycetota</taxon>
        <taxon>Actinomycetes</taxon>
        <taxon>Actinomycetales</taxon>
        <taxon>Actinomycetaceae</taxon>
        <taxon>Bowdeniella</taxon>
    </lineage>
</organism>
<dbReference type="InterPro" id="IPR058303">
    <property type="entry name" value="DUF7990"/>
</dbReference>
<comment type="caution">
    <text evidence="1">The sequence shown here is derived from an EMBL/GenBank/DDBJ whole genome shotgun (WGS) entry which is preliminary data.</text>
</comment>
<dbReference type="GO" id="GO:0004386">
    <property type="term" value="F:helicase activity"/>
    <property type="evidence" value="ECO:0007669"/>
    <property type="project" value="UniProtKB-KW"/>
</dbReference>
<name>A0A1Q5Q0X7_9ACTO</name>
<protein>
    <submittedName>
        <fullName evidence="1">DNA helicase</fullName>
    </submittedName>
</protein>
<sequence>MPAGSLRTEAKSLKERWRAFKAGLNEYYYAAYRSTMARAAREEDDFFMLVVLGEALGIPNPMAYETAELWPYLREDFHEWHTRLGLEDSPFDHFSCCC</sequence>
<keyword evidence="1" id="KW-0547">Nucleotide-binding</keyword>
<reference evidence="2" key="1">
    <citation type="submission" date="2016-12" db="EMBL/GenBank/DDBJ databases">
        <authorList>
            <person name="Meng X."/>
        </authorList>
    </citation>
    <scope>NUCLEOTIDE SEQUENCE [LARGE SCALE GENOMIC DNA]</scope>
    <source>
        <strain evidence="2">DSM 19116</strain>
    </source>
</reference>
<keyword evidence="1" id="KW-0347">Helicase</keyword>
<accession>A0A1Q5Q0X7</accession>
<dbReference type="OrthoDB" id="5358049at2"/>
<evidence type="ECO:0000313" key="1">
    <source>
        <dbReference type="EMBL" id="OKL53514.1"/>
    </source>
</evidence>
<evidence type="ECO:0000313" key="2">
    <source>
        <dbReference type="Proteomes" id="UP000185628"/>
    </source>
</evidence>
<keyword evidence="1" id="KW-0378">Hydrolase</keyword>
<gene>
    <name evidence="1" type="ORF">BSZ39_09145</name>
</gene>